<name>A0A250FP81_9FLAO</name>
<evidence type="ECO:0008006" key="3">
    <source>
        <dbReference type="Google" id="ProtNLM"/>
    </source>
</evidence>
<gene>
    <name evidence="1" type="ORF">CGC50_03015</name>
</gene>
<dbReference type="GeneID" id="84807529"/>
<accession>A0A250FP81</accession>
<dbReference type="Proteomes" id="UP000217250">
    <property type="component" value="Chromosome"/>
</dbReference>
<dbReference type="EMBL" id="CP022386">
    <property type="protein sequence ID" value="ATA86215.1"/>
    <property type="molecule type" value="Genomic_DNA"/>
</dbReference>
<dbReference type="KEGG" id="cgh:CGC50_03015"/>
<dbReference type="Gene3D" id="2.180.10.10">
    <property type="entry name" value="RHS repeat-associated core"/>
    <property type="match status" value="1"/>
</dbReference>
<organism evidence="1 2">
    <name type="scientific">Capnocytophaga gingivalis</name>
    <dbReference type="NCBI Taxonomy" id="1017"/>
    <lineage>
        <taxon>Bacteria</taxon>
        <taxon>Pseudomonadati</taxon>
        <taxon>Bacteroidota</taxon>
        <taxon>Flavobacteriia</taxon>
        <taxon>Flavobacteriales</taxon>
        <taxon>Flavobacteriaceae</taxon>
        <taxon>Capnocytophaga</taxon>
    </lineage>
</organism>
<dbReference type="RefSeq" id="WP_095909625.1">
    <property type="nucleotide sequence ID" value="NZ_CAUVLU010000005.1"/>
</dbReference>
<dbReference type="AlphaFoldDB" id="A0A250FP81"/>
<evidence type="ECO:0000313" key="1">
    <source>
        <dbReference type="EMBL" id="ATA86215.1"/>
    </source>
</evidence>
<dbReference type="OrthoDB" id="1048580at2"/>
<proteinExistence type="predicted"/>
<evidence type="ECO:0000313" key="2">
    <source>
        <dbReference type="Proteomes" id="UP000217250"/>
    </source>
</evidence>
<reference evidence="2" key="1">
    <citation type="submission" date="2017-06" db="EMBL/GenBank/DDBJ databases">
        <title>Capnocytophaga spp. assemblies.</title>
        <authorList>
            <person name="Gulvik C.A."/>
        </authorList>
    </citation>
    <scope>NUCLEOTIDE SEQUENCE [LARGE SCALE GENOMIC DNA]</scope>
    <source>
        <strain evidence="2">H1496</strain>
    </source>
</reference>
<protein>
    <recommendedName>
        <fullName evidence="3">Sugar-binding protein</fullName>
    </recommendedName>
</protein>
<sequence>MKWVTYHRLLIIPSGVRGIIYLFFLFGFCVRAQEVDSYEEFESLKGKVLSVEENYYTSLEHYRNRTYETAYKTLEIVKRRITFDEKGKKQTYEEYDTPTHCIVKTTFLYDKLYRLSSYTKIYDTGELSEKERDHCWSVIYQYDPMDNDPKARKTSALTYQGNLLKEYRTYTYDSLGQLTEEKISSIQQNQGKIYASTTHLTFTYDKEGKVTSLKWAAIPSGDVQYHDVFVYDTQGKISKKEHWWDNTSFIKYSYEYNEKGDLAIEQKKEGDVLETPKVKCNNSYHYTYTYDTFGNWTQRISTADDEVFLVTERIIKYKEPGNSPSSEVVRFSKGRRK</sequence>